<dbReference type="EMBL" id="JACHND010000002">
    <property type="protein sequence ID" value="MBB4706165.1"/>
    <property type="molecule type" value="Genomic_DNA"/>
</dbReference>
<feature type="region of interest" description="Disordered" evidence="1">
    <location>
        <begin position="69"/>
        <end position="93"/>
    </location>
</feature>
<accession>A0A7W7GEJ4</accession>
<dbReference type="AlphaFoldDB" id="A0A7W7GEJ4"/>
<name>A0A7W7GEJ4_9ACTN</name>
<comment type="caution">
    <text evidence="2">The sequence shown here is derived from an EMBL/GenBank/DDBJ whole genome shotgun (WGS) entry which is preliminary data.</text>
</comment>
<proteinExistence type="predicted"/>
<protein>
    <submittedName>
        <fullName evidence="2">Uncharacterized protein</fullName>
    </submittedName>
</protein>
<gene>
    <name evidence="2" type="ORF">BJ982_007795</name>
</gene>
<keyword evidence="3" id="KW-1185">Reference proteome</keyword>
<evidence type="ECO:0000313" key="3">
    <source>
        <dbReference type="Proteomes" id="UP000542210"/>
    </source>
</evidence>
<dbReference type="Proteomes" id="UP000542210">
    <property type="component" value="Unassembled WGS sequence"/>
</dbReference>
<dbReference type="RefSeq" id="WP_184890033.1">
    <property type="nucleotide sequence ID" value="NZ_JACHND010000002.1"/>
</dbReference>
<organism evidence="2 3">
    <name type="scientific">Sphaerisporangium siamense</name>
    <dbReference type="NCBI Taxonomy" id="795645"/>
    <lineage>
        <taxon>Bacteria</taxon>
        <taxon>Bacillati</taxon>
        <taxon>Actinomycetota</taxon>
        <taxon>Actinomycetes</taxon>
        <taxon>Streptosporangiales</taxon>
        <taxon>Streptosporangiaceae</taxon>
        <taxon>Sphaerisporangium</taxon>
    </lineage>
</organism>
<reference evidence="2 3" key="1">
    <citation type="submission" date="2020-08" db="EMBL/GenBank/DDBJ databases">
        <title>Sequencing the genomes of 1000 actinobacteria strains.</title>
        <authorList>
            <person name="Klenk H.-P."/>
        </authorList>
    </citation>
    <scope>NUCLEOTIDE SEQUENCE [LARGE SCALE GENOMIC DNA]</scope>
    <source>
        <strain evidence="2 3">DSM 45784</strain>
    </source>
</reference>
<sequence length="93" mass="9578">MPTTPAARRSLARTLGLNRPFTALTLTALAVLVIATAAEADALYGVACVLALLAGTVWSREPYCNACGEGLHDHPDQTDSAGDSRAAAAAARR</sequence>
<evidence type="ECO:0000256" key="1">
    <source>
        <dbReference type="SAM" id="MobiDB-lite"/>
    </source>
</evidence>
<evidence type="ECO:0000313" key="2">
    <source>
        <dbReference type="EMBL" id="MBB4706165.1"/>
    </source>
</evidence>